<proteinExistence type="predicted"/>
<sequence>MGALLWDNNNWIKEDQELLPKRRVDNKISWQRPHIIGSFYSRKMKRIIEYHSLNECLFYYFLEVDVSTIRYYVQPIEVPIPFITKNGERKYWLHVPDVVVFRKGYLPLLYQIKESPDDLGDKFHLCNKYCGKMAVLKGWKYDVIYPKTLPKNVINNIQFLQGYLRDRSLYSDIRTDVLFKMIVNGAMSVADLSRSFPSFSAADIKPFLYHLIATGEVEVNMNEPISQLTLIKLKENANGSPLNELYELAFGTGQ</sequence>
<gene>
    <name evidence="1" type="ORF">DET56_12259</name>
</gene>
<dbReference type="EMBL" id="QGTZ01000022">
    <property type="protein sequence ID" value="PWW32923.1"/>
    <property type="molecule type" value="Genomic_DNA"/>
</dbReference>
<evidence type="ECO:0000313" key="1">
    <source>
        <dbReference type="EMBL" id="PWW32923.1"/>
    </source>
</evidence>
<dbReference type="Proteomes" id="UP000247078">
    <property type="component" value="Unassembled WGS sequence"/>
</dbReference>
<dbReference type="AlphaFoldDB" id="A0A855Y0X5"/>
<evidence type="ECO:0008006" key="3">
    <source>
        <dbReference type="Google" id="ProtNLM"/>
    </source>
</evidence>
<name>A0A855Y0X5_9BACL</name>
<protein>
    <recommendedName>
        <fullName evidence="3">TnsA endonuclease-like protein</fullName>
    </recommendedName>
</protein>
<dbReference type="RefSeq" id="WP_110002392.1">
    <property type="nucleotide sequence ID" value="NZ_QGTZ01000022.1"/>
</dbReference>
<organism evidence="1 2">
    <name type="scientific">Paenibacillus pabuli</name>
    <dbReference type="NCBI Taxonomy" id="1472"/>
    <lineage>
        <taxon>Bacteria</taxon>
        <taxon>Bacillati</taxon>
        <taxon>Bacillota</taxon>
        <taxon>Bacilli</taxon>
        <taxon>Bacillales</taxon>
        <taxon>Paenibacillaceae</taxon>
        <taxon>Paenibacillus</taxon>
    </lineage>
</organism>
<evidence type="ECO:0000313" key="2">
    <source>
        <dbReference type="Proteomes" id="UP000247078"/>
    </source>
</evidence>
<reference evidence="1 2" key="1">
    <citation type="submission" date="2018-05" db="EMBL/GenBank/DDBJ databases">
        <title>Freshwater and sediment microbial communities from various areas in North America, analyzing microbe dynamics in response to fracking.</title>
        <authorList>
            <person name="Lamendella R."/>
        </authorList>
    </citation>
    <scope>NUCLEOTIDE SEQUENCE [LARGE SCALE GENOMIC DNA]</scope>
    <source>
        <strain evidence="1 2">DB-3</strain>
    </source>
</reference>
<comment type="caution">
    <text evidence="1">The sequence shown here is derived from an EMBL/GenBank/DDBJ whole genome shotgun (WGS) entry which is preliminary data.</text>
</comment>
<accession>A0A855Y0X5</accession>